<evidence type="ECO:0000313" key="2">
    <source>
        <dbReference type="EMBL" id="KAL0401784.1"/>
    </source>
</evidence>
<feature type="compositionally biased region" description="Basic and acidic residues" evidence="1">
    <location>
        <begin position="30"/>
        <end position="41"/>
    </location>
</feature>
<organism evidence="2">
    <name type="scientific">Sesamum latifolium</name>
    <dbReference type="NCBI Taxonomy" id="2727402"/>
    <lineage>
        <taxon>Eukaryota</taxon>
        <taxon>Viridiplantae</taxon>
        <taxon>Streptophyta</taxon>
        <taxon>Embryophyta</taxon>
        <taxon>Tracheophyta</taxon>
        <taxon>Spermatophyta</taxon>
        <taxon>Magnoliopsida</taxon>
        <taxon>eudicotyledons</taxon>
        <taxon>Gunneridae</taxon>
        <taxon>Pentapetalae</taxon>
        <taxon>asterids</taxon>
        <taxon>lamiids</taxon>
        <taxon>Lamiales</taxon>
        <taxon>Pedaliaceae</taxon>
        <taxon>Sesamum</taxon>
    </lineage>
</organism>
<reference evidence="2" key="1">
    <citation type="submission" date="2020-06" db="EMBL/GenBank/DDBJ databases">
        <authorList>
            <person name="Li T."/>
            <person name="Hu X."/>
            <person name="Zhang T."/>
            <person name="Song X."/>
            <person name="Zhang H."/>
            <person name="Dai N."/>
            <person name="Sheng W."/>
            <person name="Hou X."/>
            <person name="Wei L."/>
        </authorList>
    </citation>
    <scope>NUCLEOTIDE SEQUENCE</scope>
    <source>
        <strain evidence="2">KEN1</strain>
        <tissue evidence="2">Leaf</tissue>
    </source>
</reference>
<protein>
    <submittedName>
        <fullName evidence="2">Uncharacterized protein</fullName>
    </submittedName>
</protein>
<reference evidence="2" key="2">
    <citation type="journal article" date="2024" name="Plant">
        <title>Genomic evolution and insights into agronomic trait innovations of Sesamum species.</title>
        <authorList>
            <person name="Miao H."/>
            <person name="Wang L."/>
            <person name="Qu L."/>
            <person name="Liu H."/>
            <person name="Sun Y."/>
            <person name="Le M."/>
            <person name="Wang Q."/>
            <person name="Wei S."/>
            <person name="Zheng Y."/>
            <person name="Lin W."/>
            <person name="Duan Y."/>
            <person name="Cao H."/>
            <person name="Xiong S."/>
            <person name="Wang X."/>
            <person name="Wei L."/>
            <person name="Li C."/>
            <person name="Ma Q."/>
            <person name="Ju M."/>
            <person name="Zhao R."/>
            <person name="Li G."/>
            <person name="Mu C."/>
            <person name="Tian Q."/>
            <person name="Mei H."/>
            <person name="Zhang T."/>
            <person name="Gao T."/>
            <person name="Zhang H."/>
        </authorList>
    </citation>
    <scope>NUCLEOTIDE SEQUENCE</scope>
    <source>
        <strain evidence="2">KEN1</strain>
    </source>
</reference>
<proteinExistence type="predicted"/>
<comment type="caution">
    <text evidence="2">The sequence shown here is derived from an EMBL/GenBank/DDBJ whole genome shotgun (WGS) entry which is preliminary data.</text>
</comment>
<dbReference type="AlphaFoldDB" id="A0AAW2TAM2"/>
<name>A0AAW2TAM2_9LAMI</name>
<accession>A0AAW2TAM2</accession>
<feature type="region of interest" description="Disordered" evidence="1">
    <location>
        <begin position="1"/>
        <end position="41"/>
    </location>
</feature>
<evidence type="ECO:0000256" key="1">
    <source>
        <dbReference type="SAM" id="MobiDB-lite"/>
    </source>
</evidence>
<dbReference type="EMBL" id="JACGWN010000015">
    <property type="protein sequence ID" value="KAL0401784.1"/>
    <property type="molecule type" value="Genomic_DNA"/>
</dbReference>
<sequence>MIDLVGSSGEEEDMPAASASHDGGESEEEVNNKEEEEKEKVEDRLMALGIESFRIYRSCFTDDDMGLIRDKYGIPTEYVIQVPAAIDCPYFPPSAILCFFLAQLEAGLHFSLAEFLC</sequence>
<gene>
    <name evidence="2" type="ORF">Slati_4208300</name>
</gene>